<feature type="chain" id="PRO_5040184458" description="Expansin-like CBD domain-containing protein" evidence="3">
    <location>
        <begin position="25"/>
        <end position="128"/>
    </location>
</feature>
<dbReference type="SUPFAM" id="SSF49590">
    <property type="entry name" value="PHL pollen allergen"/>
    <property type="match status" value="1"/>
</dbReference>
<evidence type="ECO:0000256" key="3">
    <source>
        <dbReference type="SAM" id="SignalP"/>
    </source>
</evidence>
<dbReference type="EMBL" id="JAMQYH010000003">
    <property type="protein sequence ID" value="KAJ1693783.1"/>
    <property type="molecule type" value="Genomic_DNA"/>
</dbReference>
<gene>
    <name evidence="5" type="ORF">LUZ63_010481</name>
</gene>
<evidence type="ECO:0000313" key="6">
    <source>
        <dbReference type="Proteomes" id="UP001151287"/>
    </source>
</evidence>
<dbReference type="PRINTS" id="PR00829">
    <property type="entry name" value="LOLP1ALLERGN"/>
</dbReference>
<protein>
    <recommendedName>
        <fullName evidence="4">Expansin-like CBD domain-containing protein</fullName>
    </recommendedName>
</protein>
<proteinExistence type="predicted"/>
<dbReference type="PANTHER" id="PTHR31692">
    <property type="entry name" value="EXPANSIN-B3"/>
    <property type="match status" value="1"/>
</dbReference>
<dbReference type="Proteomes" id="UP001151287">
    <property type="component" value="Unassembled WGS sequence"/>
</dbReference>
<feature type="domain" description="Expansin-like CBD" evidence="4">
    <location>
        <begin position="49"/>
        <end position="123"/>
    </location>
</feature>
<dbReference type="PROSITE" id="PS50843">
    <property type="entry name" value="EXPANSIN_CBD"/>
    <property type="match status" value="1"/>
</dbReference>
<dbReference type="InterPro" id="IPR005795">
    <property type="entry name" value="LolPI"/>
</dbReference>
<keyword evidence="6" id="KW-1185">Reference proteome</keyword>
<dbReference type="InterPro" id="IPR007117">
    <property type="entry name" value="Expansin_CBD"/>
</dbReference>
<reference evidence="5" key="1">
    <citation type="journal article" date="2022" name="Cell">
        <title>Repeat-based holocentromeres influence genome architecture and karyotype evolution.</title>
        <authorList>
            <person name="Hofstatter P.G."/>
            <person name="Thangavel G."/>
            <person name="Lux T."/>
            <person name="Neumann P."/>
            <person name="Vondrak T."/>
            <person name="Novak P."/>
            <person name="Zhang M."/>
            <person name="Costa L."/>
            <person name="Castellani M."/>
            <person name="Scott A."/>
            <person name="Toegelov H."/>
            <person name="Fuchs J."/>
            <person name="Mata-Sucre Y."/>
            <person name="Dias Y."/>
            <person name="Vanzela A.L.L."/>
            <person name="Huettel B."/>
            <person name="Almeida C.C.S."/>
            <person name="Simkova H."/>
            <person name="Souza G."/>
            <person name="Pedrosa-Harand A."/>
            <person name="Macas J."/>
            <person name="Mayer K.F.X."/>
            <person name="Houben A."/>
            <person name="Marques A."/>
        </authorList>
    </citation>
    <scope>NUCLEOTIDE SEQUENCE</scope>
    <source>
        <strain evidence="5">RhyBre1mFocal</strain>
    </source>
</reference>
<dbReference type="OrthoDB" id="626830at2759"/>
<feature type="signal peptide" evidence="3">
    <location>
        <begin position="1"/>
        <end position="24"/>
    </location>
</feature>
<evidence type="ECO:0000256" key="2">
    <source>
        <dbReference type="ARBA" id="ARBA00022525"/>
    </source>
</evidence>
<comment type="caution">
    <text evidence="5">The sequence shown here is derived from an EMBL/GenBank/DDBJ whole genome shotgun (WGS) entry which is preliminary data.</text>
</comment>
<sequence length="128" mass="14192">MASRLFALSASLALLSLLIPSAHGKSKTASFHVEEGSNNIYFSVNIKCDGDITAVSLMQTDSPYSRENGWQPLTHNFGTVWRFDPLDPTMPPFSFQITDSQNNKFVAKDVIPPNWKPDTVYTANLIQA</sequence>
<accession>A0A9Q0CH85</accession>
<dbReference type="GO" id="GO:0005576">
    <property type="term" value="C:extracellular region"/>
    <property type="evidence" value="ECO:0007669"/>
    <property type="project" value="UniProtKB-SubCell"/>
</dbReference>
<dbReference type="PANTHER" id="PTHR31692:SF5">
    <property type="entry name" value="EXPANSIN-B3"/>
    <property type="match status" value="1"/>
</dbReference>
<evidence type="ECO:0000256" key="1">
    <source>
        <dbReference type="ARBA" id="ARBA00004613"/>
    </source>
</evidence>
<dbReference type="Pfam" id="PF01357">
    <property type="entry name" value="Expansin_C"/>
    <property type="match status" value="1"/>
</dbReference>
<evidence type="ECO:0000259" key="4">
    <source>
        <dbReference type="PROSITE" id="PS50843"/>
    </source>
</evidence>
<organism evidence="5 6">
    <name type="scientific">Rhynchospora breviuscula</name>
    <dbReference type="NCBI Taxonomy" id="2022672"/>
    <lineage>
        <taxon>Eukaryota</taxon>
        <taxon>Viridiplantae</taxon>
        <taxon>Streptophyta</taxon>
        <taxon>Embryophyta</taxon>
        <taxon>Tracheophyta</taxon>
        <taxon>Spermatophyta</taxon>
        <taxon>Magnoliopsida</taxon>
        <taxon>Liliopsida</taxon>
        <taxon>Poales</taxon>
        <taxon>Cyperaceae</taxon>
        <taxon>Cyperoideae</taxon>
        <taxon>Rhynchosporeae</taxon>
        <taxon>Rhynchospora</taxon>
    </lineage>
</organism>
<dbReference type="Gene3D" id="2.60.40.760">
    <property type="entry name" value="Expansin, cellulose-binding-like domain"/>
    <property type="match status" value="1"/>
</dbReference>
<dbReference type="InterPro" id="IPR036749">
    <property type="entry name" value="Expansin_CBD_sf"/>
</dbReference>
<evidence type="ECO:0000313" key="5">
    <source>
        <dbReference type="EMBL" id="KAJ1693783.1"/>
    </source>
</evidence>
<name>A0A9Q0CH85_9POAL</name>
<keyword evidence="2" id="KW-0964">Secreted</keyword>
<comment type="subcellular location">
    <subcellularLocation>
        <location evidence="1">Secreted</location>
    </subcellularLocation>
</comment>
<dbReference type="AlphaFoldDB" id="A0A9Q0CH85"/>
<keyword evidence="3" id="KW-0732">Signal</keyword>